<dbReference type="InterPro" id="IPR015943">
    <property type="entry name" value="WD40/YVTN_repeat-like_dom_sf"/>
</dbReference>
<dbReference type="STRING" id="1745343.A0A2J6Q4M6"/>
<evidence type="ECO:0000256" key="2">
    <source>
        <dbReference type="ARBA" id="ARBA00022737"/>
    </source>
</evidence>
<evidence type="ECO:0000256" key="1">
    <source>
        <dbReference type="ARBA" id="ARBA00022574"/>
    </source>
</evidence>
<dbReference type="Pfam" id="PF00400">
    <property type="entry name" value="WD40"/>
    <property type="match status" value="2"/>
</dbReference>
<dbReference type="InterPro" id="IPR001680">
    <property type="entry name" value="WD40_rpt"/>
</dbReference>
<dbReference type="PROSITE" id="PS50082">
    <property type="entry name" value="WD_REPEATS_2"/>
    <property type="match status" value="1"/>
</dbReference>
<feature type="region of interest" description="Disordered" evidence="4">
    <location>
        <begin position="444"/>
        <end position="486"/>
    </location>
</feature>
<keyword evidence="6" id="KW-1185">Reference proteome</keyword>
<protein>
    <submittedName>
        <fullName evidence="5">WD40 repeat-like protein</fullName>
    </submittedName>
</protein>
<dbReference type="PROSITE" id="PS50294">
    <property type="entry name" value="WD_REPEATS_REGION"/>
    <property type="match status" value="1"/>
</dbReference>
<feature type="repeat" description="WD" evidence="3">
    <location>
        <begin position="253"/>
        <end position="294"/>
    </location>
</feature>
<dbReference type="OrthoDB" id="1367865at2759"/>
<evidence type="ECO:0000313" key="5">
    <source>
        <dbReference type="EMBL" id="PMD21216.1"/>
    </source>
</evidence>
<dbReference type="PANTHER" id="PTHR19879:SF9">
    <property type="entry name" value="TRANSCRIPTION INITIATION FACTOR TFIID SUBUNIT 5"/>
    <property type="match status" value="1"/>
</dbReference>
<dbReference type="InterPro" id="IPR019775">
    <property type="entry name" value="WD40_repeat_CS"/>
</dbReference>
<proteinExistence type="predicted"/>
<sequence>MFCYSSAQFYNDWRYTIEKDFIDSDGEQVKYAPDGFRTWGSERYKLPFPKVPNEFSVNCDCSLIAIAAENDIYIYDTIKFEQVLVCKGHVFKIDSLCFQPGSPKVLLSSNPNYQPRSASEEPTIILWNLDEMQKHQMVDSSVIASIASQATDDVIDNLMMASPRIELSAEEGMSLTSAIEPIIERIIKKHTTANLRKICGRLAASFQSQPFSPSGKYLIYMPGQHPRSNGCDKWEVRIYSMSTHEDLFTLGPLNGHTDAIMWTGYSPDETMIATVAWDKSMRIWDATTGQEKYKFATDGQNWTGCFSPNSKRFAGTCGDGTLYVYSLEDGSTLFKQNWRSSWLRALDWAPDSNVLAVGGEGYEWKPGGLILYDVDSKEIRQERILSTEAMRLEPEEKKHVGGKWLEPYAVKFVDGGRKVVVLTSGDGGIETYDLESWEKWRFARPGIDPPFDDEPEEKEEDEENESTQELVSKKQPKERAVGTDFDNPLAHGGYKMAVWEDKKKGTIFYASMDGDAVRIWDIPMTKDNGA</sequence>
<dbReference type="AlphaFoldDB" id="A0A2J6Q4M6"/>
<keyword evidence="1 3" id="KW-0853">WD repeat</keyword>
<evidence type="ECO:0000256" key="3">
    <source>
        <dbReference type="PROSITE-ProRule" id="PRU00221"/>
    </source>
</evidence>
<name>A0A2J6Q4M6_9HELO</name>
<feature type="compositionally biased region" description="Basic and acidic residues" evidence="4">
    <location>
        <begin position="471"/>
        <end position="481"/>
    </location>
</feature>
<feature type="compositionally biased region" description="Acidic residues" evidence="4">
    <location>
        <begin position="450"/>
        <end position="466"/>
    </location>
</feature>
<dbReference type="EMBL" id="KZ613482">
    <property type="protein sequence ID" value="PMD21216.1"/>
    <property type="molecule type" value="Genomic_DNA"/>
</dbReference>
<accession>A0A2J6Q4M6</accession>
<dbReference type="Proteomes" id="UP000235672">
    <property type="component" value="Unassembled WGS sequence"/>
</dbReference>
<dbReference type="PANTHER" id="PTHR19879">
    <property type="entry name" value="TRANSCRIPTION INITIATION FACTOR TFIID"/>
    <property type="match status" value="1"/>
</dbReference>
<dbReference type="Gene3D" id="2.130.10.10">
    <property type="entry name" value="YVTN repeat-like/Quinoprotein amine dehydrogenase"/>
    <property type="match status" value="2"/>
</dbReference>
<keyword evidence="2" id="KW-0677">Repeat</keyword>
<evidence type="ECO:0000313" key="6">
    <source>
        <dbReference type="Proteomes" id="UP000235672"/>
    </source>
</evidence>
<dbReference type="InterPro" id="IPR036322">
    <property type="entry name" value="WD40_repeat_dom_sf"/>
</dbReference>
<organism evidence="5 6">
    <name type="scientific">Hyaloscypha hepaticicola</name>
    <dbReference type="NCBI Taxonomy" id="2082293"/>
    <lineage>
        <taxon>Eukaryota</taxon>
        <taxon>Fungi</taxon>
        <taxon>Dikarya</taxon>
        <taxon>Ascomycota</taxon>
        <taxon>Pezizomycotina</taxon>
        <taxon>Leotiomycetes</taxon>
        <taxon>Helotiales</taxon>
        <taxon>Hyaloscyphaceae</taxon>
        <taxon>Hyaloscypha</taxon>
    </lineage>
</organism>
<reference evidence="5 6" key="1">
    <citation type="submission" date="2016-05" db="EMBL/GenBank/DDBJ databases">
        <title>A degradative enzymes factory behind the ericoid mycorrhizal symbiosis.</title>
        <authorList>
            <consortium name="DOE Joint Genome Institute"/>
            <person name="Martino E."/>
            <person name="Morin E."/>
            <person name="Grelet G."/>
            <person name="Kuo A."/>
            <person name="Kohler A."/>
            <person name="Daghino S."/>
            <person name="Barry K."/>
            <person name="Choi C."/>
            <person name="Cichocki N."/>
            <person name="Clum A."/>
            <person name="Copeland A."/>
            <person name="Hainaut M."/>
            <person name="Haridas S."/>
            <person name="Labutti K."/>
            <person name="Lindquist E."/>
            <person name="Lipzen A."/>
            <person name="Khouja H.-R."/>
            <person name="Murat C."/>
            <person name="Ohm R."/>
            <person name="Olson A."/>
            <person name="Spatafora J."/>
            <person name="Veneault-Fourrey C."/>
            <person name="Henrissat B."/>
            <person name="Grigoriev I."/>
            <person name="Martin F."/>
            <person name="Perotto S."/>
        </authorList>
    </citation>
    <scope>NUCLEOTIDE SEQUENCE [LARGE SCALE GENOMIC DNA]</scope>
    <source>
        <strain evidence="5 6">UAMH 7357</strain>
    </source>
</reference>
<dbReference type="PROSITE" id="PS00678">
    <property type="entry name" value="WD_REPEATS_1"/>
    <property type="match status" value="1"/>
</dbReference>
<evidence type="ECO:0000256" key="4">
    <source>
        <dbReference type="SAM" id="MobiDB-lite"/>
    </source>
</evidence>
<gene>
    <name evidence="5" type="ORF">NA56DRAFT_679427</name>
</gene>
<dbReference type="SUPFAM" id="SSF50978">
    <property type="entry name" value="WD40 repeat-like"/>
    <property type="match status" value="1"/>
</dbReference>
<dbReference type="SMART" id="SM00320">
    <property type="entry name" value="WD40"/>
    <property type="match status" value="4"/>
</dbReference>